<dbReference type="InterPro" id="IPR029058">
    <property type="entry name" value="AB_hydrolase_fold"/>
</dbReference>
<organism evidence="1">
    <name type="scientific">Mizugakiibacter sediminis</name>
    <dbReference type="NCBI Taxonomy" id="1475481"/>
    <lineage>
        <taxon>Bacteria</taxon>
        <taxon>Pseudomonadati</taxon>
        <taxon>Pseudomonadota</taxon>
        <taxon>Gammaproteobacteria</taxon>
        <taxon>Lysobacterales</taxon>
        <taxon>Rhodanobacteraceae</taxon>
        <taxon>Mizugakiibacter</taxon>
    </lineage>
</organism>
<dbReference type="Gene3D" id="3.40.50.1820">
    <property type="entry name" value="alpha/beta hydrolase"/>
    <property type="match status" value="1"/>
</dbReference>
<keyword evidence="2" id="KW-1185">Reference proteome</keyword>
<sequence>MAVHAAMRRAVRPALALSAALLLAGCLYHGVVRRPLPTRLFAAPQPGDARVLVVVLPGRGDSLAALERSGIVAAVQEAWPNADVVLAGAGMAYYRAGQMPKVLREDVILPAHARGYRALWLIGASLGGMGEVLYARDHASEIDGMIMLAPYLGEARMADAIRAAGGLAAWDPGPPPPGIDGRNYQRELWRTVQGWRARPGFAARVWVGCGSDDAFARNLPALRAALPPGHVIEQPGGHRWSVWVALTRRLLRRIGDPLAPAKDGARDARRDALQ</sequence>
<dbReference type="Proteomes" id="UP000253740">
    <property type="component" value="Unassembled WGS sequence"/>
</dbReference>
<evidence type="ECO:0000313" key="2">
    <source>
        <dbReference type="Proteomes" id="UP000253740"/>
    </source>
</evidence>
<dbReference type="AlphaFoldDB" id="A0A0K8QM29"/>
<reference evidence="1" key="1">
    <citation type="submission" date="2015-08" db="EMBL/GenBank/DDBJ databases">
        <title>Complete DNA Sequence of Pseudomonas syringae pv. actinidiae, the Causal Agent of Kiwifruit Canker Disease.</title>
        <authorList>
            <person name="Rikkerink E.H.A."/>
            <person name="Fineran P.C."/>
        </authorList>
    </citation>
    <scope>NUCLEOTIDE SEQUENCE</scope>
    <source>
        <strain evidence="1">SkMP5</strain>
    </source>
</reference>
<name>A0A0K8QM29_9GAMM</name>
<proteinExistence type="predicted"/>
<dbReference type="STRING" id="1475481.GCA_000953855_00794"/>
<accession>A0A0K8QM29</accession>
<evidence type="ECO:0000313" key="1">
    <source>
        <dbReference type="EMBL" id="GAP65492.1"/>
    </source>
</evidence>
<evidence type="ECO:0008006" key="3">
    <source>
        <dbReference type="Google" id="ProtNLM"/>
    </source>
</evidence>
<dbReference type="SUPFAM" id="SSF53474">
    <property type="entry name" value="alpha/beta-Hydrolases"/>
    <property type="match status" value="1"/>
</dbReference>
<protein>
    <recommendedName>
        <fullName evidence="3">Alpha/beta hydrolase</fullName>
    </recommendedName>
</protein>
<gene>
    <name evidence="1" type="ORF">MBSD_n0782</name>
</gene>
<dbReference type="EMBL" id="DF970161">
    <property type="protein sequence ID" value="GAP65492.1"/>
    <property type="molecule type" value="Genomic_DNA"/>
</dbReference>
<dbReference type="RefSeq" id="WP_062535303.1">
    <property type="nucleotide sequence ID" value="NZ_DF970161.1"/>
</dbReference>